<reference evidence="2 3" key="1">
    <citation type="submission" date="2019-03" db="EMBL/GenBank/DDBJ databases">
        <title>Draft genome sequence of Xylaria hypoxylon DSM 108379, a ubiquitous saprotrophic-parasitic fungi on hardwood.</title>
        <authorList>
            <person name="Buettner E."/>
            <person name="Leonhardt S."/>
            <person name="Gebauer A.M."/>
            <person name="Liers C."/>
            <person name="Hofrichter M."/>
            <person name="Kellner H."/>
        </authorList>
    </citation>
    <scope>NUCLEOTIDE SEQUENCE [LARGE SCALE GENOMIC DNA]</scope>
    <source>
        <strain evidence="2 3">DSM 108379</strain>
    </source>
</reference>
<name>A0A4Z0YBY2_9PEZI</name>
<dbReference type="AlphaFoldDB" id="A0A4Z0YBY2"/>
<protein>
    <submittedName>
        <fullName evidence="2">Uncharacterized protein</fullName>
    </submittedName>
</protein>
<dbReference type="EMBL" id="SKBN01000216">
    <property type="protein sequence ID" value="TGJ80527.1"/>
    <property type="molecule type" value="Genomic_DNA"/>
</dbReference>
<dbReference type="OrthoDB" id="5304511at2759"/>
<dbReference type="STRING" id="37992.A0A4Z0YBY2"/>
<evidence type="ECO:0000256" key="1">
    <source>
        <dbReference type="SAM" id="MobiDB-lite"/>
    </source>
</evidence>
<accession>A0A4Z0YBY2</accession>
<organism evidence="2 3">
    <name type="scientific">Xylaria hypoxylon</name>
    <dbReference type="NCBI Taxonomy" id="37992"/>
    <lineage>
        <taxon>Eukaryota</taxon>
        <taxon>Fungi</taxon>
        <taxon>Dikarya</taxon>
        <taxon>Ascomycota</taxon>
        <taxon>Pezizomycotina</taxon>
        <taxon>Sordariomycetes</taxon>
        <taxon>Xylariomycetidae</taxon>
        <taxon>Xylariales</taxon>
        <taxon>Xylariaceae</taxon>
        <taxon>Xylaria</taxon>
    </lineage>
</organism>
<evidence type="ECO:0000313" key="3">
    <source>
        <dbReference type="Proteomes" id="UP000297716"/>
    </source>
</evidence>
<proteinExistence type="predicted"/>
<dbReference type="Proteomes" id="UP000297716">
    <property type="component" value="Unassembled WGS sequence"/>
</dbReference>
<gene>
    <name evidence="2" type="ORF">E0Z10_g8232</name>
</gene>
<evidence type="ECO:0000313" key="2">
    <source>
        <dbReference type="EMBL" id="TGJ80527.1"/>
    </source>
</evidence>
<sequence length="462" mass="53106">MTPTSQDAGRVQCDSSDWEEATNEHPASSKHRLEGTENPSSSRVESLPAELRVLLLSSMPDLPTLRSLVRASPVLHAQYRHDRNSILRACLGRELDGFLIDAYATAMSRARELGPRTDKTITDYLNIYQTWLVSSTSFPNIKSIDPGRIRWMVAYHISVARPLARLYSNWALANLKRAVLSSTGQQGAAAPDDHDIQLSRSEEIRVFRALYRYETYHHLFGQNQGQRQGGFRHHEIHDLFFCLFDPWEAEAVGCFHVFVRHKYEDIFNRVKADLHPRNARFRLENGVYNPDGSHDLEIEHDDYMDGTVARGLKMTARLLAIDDHEKLVSKMQRCLTHSRELDAPMRQALGSVAQNDRREMSTNFPNARDKAEQRRDPIHFVGDAVPPDGPPFAWVVLWGGKYSNIYGEYVPQSVRLWGYVMWDERRWIDMGADENLVARQWETSPDLVEEIETDYNWRPVGC</sequence>
<feature type="region of interest" description="Disordered" evidence="1">
    <location>
        <begin position="1"/>
        <end position="44"/>
    </location>
</feature>
<comment type="caution">
    <text evidence="2">The sequence shown here is derived from an EMBL/GenBank/DDBJ whole genome shotgun (WGS) entry which is preliminary data.</text>
</comment>
<keyword evidence="3" id="KW-1185">Reference proteome</keyword>